<evidence type="ECO:0000256" key="1">
    <source>
        <dbReference type="SAM" id="MobiDB-lite"/>
    </source>
</evidence>
<name>A0A0M6XPQ3_9RHOB</name>
<protein>
    <submittedName>
        <fullName evidence="3">Uncharacterized protein</fullName>
    </submittedName>
</protein>
<dbReference type="RefSeq" id="WP_055682080.1">
    <property type="nucleotide sequence ID" value="NZ_CXPG01000014.1"/>
</dbReference>
<reference evidence="3 4" key="1">
    <citation type="submission" date="2015-07" db="EMBL/GenBank/DDBJ databases">
        <authorList>
            <person name="Noorani M."/>
        </authorList>
    </citation>
    <scope>NUCLEOTIDE SEQUENCE [LARGE SCALE GENOMIC DNA]</scope>
    <source>
        <strain evidence="3 4">CECT 5088</strain>
    </source>
</reference>
<evidence type="ECO:0000313" key="3">
    <source>
        <dbReference type="EMBL" id="CTQ32642.1"/>
    </source>
</evidence>
<keyword evidence="2" id="KW-0812">Transmembrane</keyword>
<organism evidence="3 4">
    <name type="scientific">Jannaschia rubra</name>
    <dbReference type="NCBI Taxonomy" id="282197"/>
    <lineage>
        <taxon>Bacteria</taxon>
        <taxon>Pseudomonadati</taxon>
        <taxon>Pseudomonadota</taxon>
        <taxon>Alphaproteobacteria</taxon>
        <taxon>Rhodobacterales</taxon>
        <taxon>Roseobacteraceae</taxon>
        <taxon>Jannaschia</taxon>
    </lineage>
</organism>
<dbReference type="OrthoDB" id="7659432at2"/>
<accession>A0A0M6XPQ3</accession>
<keyword evidence="2" id="KW-0472">Membrane</keyword>
<feature type="transmembrane region" description="Helical" evidence="2">
    <location>
        <begin position="21"/>
        <end position="42"/>
    </location>
</feature>
<feature type="region of interest" description="Disordered" evidence="1">
    <location>
        <begin position="101"/>
        <end position="192"/>
    </location>
</feature>
<feature type="transmembrane region" description="Helical" evidence="2">
    <location>
        <begin position="54"/>
        <end position="75"/>
    </location>
</feature>
<dbReference type="STRING" id="282197.SAMN04488517_101576"/>
<sequence length="192" mass="19835">MTDFRKTYAAGRGIAVVFSNLGWGIAAVGLLLAAAGFVQGVMPGLGGSTDAVDLSARIGASMPGLGVAFFGLFSVMMAQQTRAAMDTADMTHRMLEIAARRAADETASAPKPAMSPQAQPEEAMATVEDDDIPAMPTMARPRSPLAAPRAVPPAPKAEAPARAEPRIIGPVRPSSAPAGPRPHPIFSARPPR</sequence>
<dbReference type="AlphaFoldDB" id="A0A0M6XPQ3"/>
<keyword evidence="4" id="KW-1185">Reference proteome</keyword>
<evidence type="ECO:0000313" key="4">
    <source>
        <dbReference type="Proteomes" id="UP000048908"/>
    </source>
</evidence>
<dbReference type="Proteomes" id="UP000048908">
    <property type="component" value="Unassembled WGS sequence"/>
</dbReference>
<keyword evidence="2" id="KW-1133">Transmembrane helix</keyword>
<proteinExistence type="predicted"/>
<feature type="compositionally biased region" description="Low complexity" evidence="1">
    <location>
        <begin position="139"/>
        <end position="149"/>
    </location>
</feature>
<gene>
    <name evidence="3" type="ORF">JAN5088_01413</name>
</gene>
<evidence type="ECO:0000256" key="2">
    <source>
        <dbReference type="SAM" id="Phobius"/>
    </source>
</evidence>
<dbReference type="EMBL" id="CXPG01000014">
    <property type="protein sequence ID" value="CTQ32642.1"/>
    <property type="molecule type" value="Genomic_DNA"/>
</dbReference>